<evidence type="ECO:0000313" key="2">
    <source>
        <dbReference type="Proteomes" id="UP000660339"/>
    </source>
</evidence>
<dbReference type="Proteomes" id="UP000660339">
    <property type="component" value="Unassembled WGS sequence"/>
</dbReference>
<dbReference type="EMBL" id="BONJ01000041">
    <property type="protein sequence ID" value="GIG18609.1"/>
    <property type="molecule type" value="Genomic_DNA"/>
</dbReference>
<keyword evidence="2" id="KW-1185">Reference proteome</keyword>
<accession>A0A8J3LN54</accession>
<evidence type="ECO:0000313" key="1">
    <source>
        <dbReference type="EMBL" id="GIG18609.1"/>
    </source>
</evidence>
<dbReference type="AlphaFoldDB" id="A0A8J3LN54"/>
<protein>
    <submittedName>
        <fullName evidence="1">Uncharacterized protein</fullName>
    </submittedName>
</protein>
<proteinExistence type="predicted"/>
<gene>
    <name evidence="1" type="ORF">Cme02nite_69410</name>
</gene>
<comment type="caution">
    <text evidence="1">The sequence shown here is derived from an EMBL/GenBank/DDBJ whole genome shotgun (WGS) entry which is preliminary data.</text>
</comment>
<reference evidence="1" key="1">
    <citation type="submission" date="2021-01" db="EMBL/GenBank/DDBJ databases">
        <title>Whole genome shotgun sequence of Catellatospora methionotrophica NBRC 14553.</title>
        <authorList>
            <person name="Komaki H."/>
            <person name="Tamura T."/>
        </authorList>
    </citation>
    <scope>NUCLEOTIDE SEQUENCE</scope>
    <source>
        <strain evidence="1">NBRC 14553</strain>
    </source>
</reference>
<dbReference type="RefSeq" id="WP_166388287.1">
    <property type="nucleotide sequence ID" value="NZ_BAAATT010000004.1"/>
</dbReference>
<name>A0A8J3LN54_9ACTN</name>
<sequence length="53" mass="6099">METTDLEFEYYLAERLSRTVAEMRQMSGGEYTGWVVYYGRKAQREQLARGGGG</sequence>
<organism evidence="1 2">
    <name type="scientific">Catellatospora methionotrophica</name>
    <dbReference type="NCBI Taxonomy" id="121620"/>
    <lineage>
        <taxon>Bacteria</taxon>
        <taxon>Bacillati</taxon>
        <taxon>Actinomycetota</taxon>
        <taxon>Actinomycetes</taxon>
        <taxon>Micromonosporales</taxon>
        <taxon>Micromonosporaceae</taxon>
        <taxon>Catellatospora</taxon>
    </lineage>
</organism>